<dbReference type="RefSeq" id="WP_185795670.1">
    <property type="nucleotide sequence ID" value="NZ_JACLQD010000001.1"/>
</dbReference>
<comment type="caution">
    <text evidence="2">The sequence shown here is derived from an EMBL/GenBank/DDBJ whole genome shotgun (WGS) entry which is preliminary data.</text>
</comment>
<feature type="transmembrane region" description="Helical" evidence="1">
    <location>
        <begin position="12"/>
        <end position="32"/>
    </location>
</feature>
<proteinExistence type="predicted"/>
<evidence type="ECO:0000256" key="1">
    <source>
        <dbReference type="SAM" id="Phobius"/>
    </source>
</evidence>
<feature type="transmembrane region" description="Helical" evidence="1">
    <location>
        <begin position="44"/>
        <end position="72"/>
    </location>
</feature>
<dbReference type="Pfam" id="PF10027">
    <property type="entry name" value="DUF2269"/>
    <property type="match status" value="1"/>
</dbReference>
<reference evidence="2 3" key="1">
    <citation type="journal article" date="2017" name="Int. J. Syst. Evol. Microbiol.">
        <title>Gemmobacter straminiformis sp. nov., isolated from an artificial fountain.</title>
        <authorList>
            <person name="Kang J.Y."/>
            <person name="Kim M.J."/>
            <person name="Chun J."/>
            <person name="Son K.P."/>
            <person name="Jahng K.Y."/>
        </authorList>
    </citation>
    <scope>NUCLEOTIDE SEQUENCE [LARGE SCALE GENOMIC DNA]</scope>
    <source>
        <strain evidence="2 3">CAM-8</strain>
    </source>
</reference>
<feature type="transmembrane region" description="Helical" evidence="1">
    <location>
        <begin position="157"/>
        <end position="176"/>
    </location>
</feature>
<dbReference type="AlphaFoldDB" id="A0A842I1Z6"/>
<gene>
    <name evidence="2" type="ORF">H7F16_00880</name>
</gene>
<accession>A0A842I1Z6</accession>
<feature type="transmembrane region" description="Helical" evidence="1">
    <location>
        <begin position="78"/>
        <end position="100"/>
    </location>
</feature>
<dbReference type="InterPro" id="IPR018729">
    <property type="entry name" value="DUF2269_transmembrane"/>
</dbReference>
<dbReference type="Proteomes" id="UP000555411">
    <property type="component" value="Unassembled WGS sequence"/>
</dbReference>
<keyword evidence="1" id="KW-0812">Transmembrane</keyword>
<name>A0A842I1Z6_9RHOB</name>
<keyword evidence="3" id="KW-1185">Reference proteome</keyword>
<evidence type="ECO:0000313" key="2">
    <source>
        <dbReference type="EMBL" id="MBC2834040.1"/>
    </source>
</evidence>
<protein>
    <submittedName>
        <fullName evidence="2">DUF2269 family protein</fullName>
    </submittedName>
</protein>
<keyword evidence="1" id="KW-0472">Membrane</keyword>
<keyword evidence="1" id="KW-1133">Transmembrane helix</keyword>
<evidence type="ECO:0000313" key="3">
    <source>
        <dbReference type="Proteomes" id="UP000555411"/>
    </source>
</evidence>
<dbReference type="EMBL" id="JACLQD010000001">
    <property type="protein sequence ID" value="MBC2834040.1"/>
    <property type="molecule type" value="Genomic_DNA"/>
</dbReference>
<feature type="transmembrane region" description="Helical" evidence="1">
    <location>
        <begin position="134"/>
        <end position="151"/>
    </location>
</feature>
<sequence length="185" mass="19777">MTPFDIARALHITTAILWVGGGISLAVGAEVLSRKRGPAAMFSVVELVALLGPGYFVPISMLTLLTGGIAAWTGTGFAQLWIVLGLTGAAVTFLVGLLVIKPRTEEIARLRLENPDHPEIILPRIKSLMAIARFDHLVLLLVIAIMTLKPTPYDRDLLAGLAALLLLGVAATVRHLRPVRRAAPV</sequence>
<organism evidence="2 3">
    <name type="scientific">Paragemmobacter straminiformis</name>
    <dbReference type="NCBI Taxonomy" id="2045119"/>
    <lineage>
        <taxon>Bacteria</taxon>
        <taxon>Pseudomonadati</taxon>
        <taxon>Pseudomonadota</taxon>
        <taxon>Alphaproteobacteria</taxon>
        <taxon>Rhodobacterales</taxon>
        <taxon>Paracoccaceae</taxon>
        <taxon>Paragemmobacter</taxon>
    </lineage>
</organism>